<dbReference type="Pfam" id="PF01547">
    <property type="entry name" value="SBP_bac_1"/>
    <property type="match status" value="1"/>
</dbReference>
<organism evidence="3 4">
    <name type="scientific">Actinomadura meridiana</name>
    <dbReference type="NCBI Taxonomy" id="559626"/>
    <lineage>
        <taxon>Bacteria</taxon>
        <taxon>Bacillati</taxon>
        <taxon>Actinomycetota</taxon>
        <taxon>Actinomycetes</taxon>
        <taxon>Streptosporangiales</taxon>
        <taxon>Thermomonosporaceae</taxon>
        <taxon>Actinomadura</taxon>
    </lineage>
</organism>
<feature type="chain" id="PRO_5047398147" description="Extracellular solute-binding protein" evidence="2">
    <location>
        <begin position="28"/>
        <end position="363"/>
    </location>
</feature>
<gene>
    <name evidence="3" type="ORF">GCM10022254_36610</name>
</gene>
<evidence type="ECO:0000256" key="1">
    <source>
        <dbReference type="ARBA" id="ARBA00022729"/>
    </source>
</evidence>
<evidence type="ECO:0008006" key="5">
    <source>
        <dbReference type="Google" id="ProtNLM"/>
    </source>
</evidence>
<dbReference type="SUPFAM" id="SSF53850">
    <property type="entry name" value="Periplasmic binding protein-like II"/>
    <property type="match status" value="1"/>
</dbReference>
<protein>
    <recommendedName>
        <fullName evidence="5">Extracellular solute-binding protein</fullName>
    </recommendedName>
</protein>
<keyword evidence="4" id="KW-1185">Reference proteome</keyword>
<dbReference type="EMBL" id="BAABAS010000007">
    <property type="protein sequence ID" value="GAA4233658.1"/>
    <property type="molecule type" value="Genomic_DNA"/>
</dbReference>
<comment type="caution">
    <text evidence="3">The sequence shown here is derived from an EMBL/GenBank/DDBJ whole genome shotgun (WGS) entry which is preliminary data.</text>
</comment>
<evidence type="ECO:0000256" key="2">
    <source>
        <dbReference type="SAM" id="SignalP"/>
    </source>
</evidence>
<evidence type="ECO:0000313" key="3">
    <source>
        <dbReference type="EMBL" id="GAA4233658.1"/>
    </source>
</evidence>
<dbReference type="PANTHER" id="PTHR30006:SF24">
    <property type="entry name" value="SLL0237 PROTEIN"/>
    <property type="match status" value="1"/>
</dbReference>
<dbReference type="PROSITE" id="PS51257">
    <property type="entry name" value="PROKAR_LIPOPROTEIN"/>
    <property type="match status" value="1"/>
</dbReference>
<feature type="signal peptide" evidence="2">
    <location>
        <begin position="1"/>
        <end position="27"/>
    </location>
</feature>
<name>A0ABP8C4N9_9ACTN</name>
<sequence length="363" mass="37338">MGRQRMGRRRTGLRWAAGVIGVASAFAMTACGGGPSGPATVRTAQAKAASELYDAAKSEGTVMVYGPFQSTYKPLYDQFTKKYPGVTVKTTDLFGPPLTARLQAETATGKVGADLLATGPVDLGLYAQKGWLTSYKPDGSAALHQKYVGAGNFYVEPLLAEATMFYNTGAVQPAGLPKTWADLQDPKWKGKLALPDPAIPGLSSQSLAAAQKAGVIDDKGLKSLADNATKYATVPAAIQAVATGQKPIGLLAAYQLINNASGSGAPVKYFTLDDGTPATGTGYAVLAKARHPNAAMLLSAWLLTAEAQKGIGELGLQGTTPNAPAPAGGLPGLPDLKIINMDLPAADLSSAQKNLTSIFGDGG</sequence>
<dbReference type="RefSeq" id="WP_344898106.1">
    <property type="nucleotide sequence ID" value="NZ_BAABAS010000007.1"/>
</dbReference>
<dbReference type="InterPro" id="IPR006059">
    <property type="entry name" value="SBP"/>
</dbReference>
<reference evidence="4" key="1">
    <citation type="journal article" date="2019" name="Int. J. Syst. Evol. Microbiol.">
        <title>The Global Catalogue of Microorganisms (GCM) 10K type strain sequencing project: providing services to taxonomists for standard genome sequencing and annotation.</title>
        <authorList>
            <consortium name="The Broad Institute Genomics Platform"/>
            <consortium name="The Broad Institute Genome Sequencing Center for Infectious Disease"/>
            <person name="Wu L."/>
            <person name="Ma J."/>
        </authorList>
    </citation>
    <scope>NUCLEOTIDE SEQUENCE [LARGE SCALE GENOMIC DNA]</scope>
    <source>
        <strain evidence="4">JCM 17440</strain>
    </source>
</reference>
<evidence type="ECO:0000313" key="4">
    <source>
        <dbReference type="Proteomes" id="UP001501710"/>
    </source>
</evidence>
<dbReference type="Proteomes" id="UP001501710">
    <property type="component" value="Unassembled WGS sequence"/>
</dbReference>
<dbReference type="PANTHER" id="PTHR30006">
    <property type="entry name" value="THIAMINE-BINDING PERIPLASMIC PROTEIN-RELATED"/>
    <property type="match status" value="1"/>
</dbReference>
<keyword evidence="1 2" id="KW-0732">Signal</keyword>
<proteinExistence type="predicted"/>
<dbReference type="Gene3D" id="3.40.190.10">
    <property type="entry name" value="Periplasmic binding protein-like II"/>
    <property type="match status" value="2"/>
</dbReference>
<accession>A0ABP8C4N9</accession>